<dbReference type="Gene3D" id="2.60.40.1120">
    <property type="entry name" value="Carboxypeptidase-like, regulatory domain"/>
    <property type="match status" value="11"/>
</dbReference>
<dbReference type="SUPFAM" id="SSF49452">
    <property type="entry name" value="Starch-binding domain-like"/>
    <property type="match status" value="4"/>
</dbReference>
<evidence type="ECO:0000256" key="2">
    <source>
        <dbReference type="ARBA" id="ARBA00022670"/>
    </source>
</evidence>
<feature type="domain" description="Pyrrolo-quinoline quinone repeat" evidence="8">
    <location>
        <begin position="850"/>
        <end position="1058"/>
    </location>
</feature>
<dbReference type="InterPro" id="IPR013784">
    <property type="entry name" value="Carb-bd-like_fold"/>
</dbReference>
<protein>
    <submittedName>
        <fullName evidence="9">Carboxypeptidase regulatory-like domain-containing protein</fullName>
    </submittedName>
</protein>
<dbReference type="InterPro" id="IPR022398">
    <property type="entry name" value="Peptidase_S8_His-AS"/>
</dbReference>
<dbReference type="RefSeq" id="WP_345826053.1">
    <property type="nucleotide sequence ID" value="NZ_JBDIML010000006.1"/>
</dbReference>
<feature type="active site" description="Charge relay system" evidence="5">
    <location>
        <position position="481"/>
    </location>
</feature>
<keyword evidence="10" id="KW-1185">Reference proteome</keyword>
<dbReference type="Pfam" id="PF13360">
    <property type="entry name" value="PQQ_2"/>
    <property type="match status" value="1"/>
</dbReference>
<evidence type="ECO:0000259" key="8">
    <source>
        <dbReference type="Pfam" id="PF13360"/>
    </source>
</evidence>
<dbReference type="Pfam" id="PF00082">
    <property type="entry name" value="Peptidase_S8"/>
    <property type="match status" value="1"/>
</dbReference>
<dbReference type="SUPFAM" id="SSF52743">
    <property type="entry name" value="Subtilisin-like"/>
    <property type="match status" value="1"/>
</dbReference>
<dbReference type="InterPro" id="IPR015943">
    <property type="entry name" value="WD40/YVTN_repeat-like_dom_sf"/>
</dbReference>
<dbReference type="InterPro" id="IPR050131">
    <property type="entry name" value="Peptidase_S8_subtilisin-like"/>
</dbReference>
<gene>
    <name evidence="9" type="ORF">ABC228_15385</name>
</gene>
<evidence type="ECO:0000256" key="6">
    <source>
        <dbReference type="RuleBase" id="RU003355"/>
    </source>
</evidence>
<reference evidence="9 10" key="1">
    <citation type="submission" date="2024-05" db="EMBL/GenBank/DDBJ databases">
        <authorList>
            <person name="Haq I."/>
            <person name="Ullah Z."/>
            <person name="Ahmad R."/>
            <person name="Li M."/>
            <person name="Tong Y."/>
        </authorList>
    </citation>
    <scope>NUCLEOTIDE SEQUENCE [LARGE SCALE GENOMIC DNA]</scope>
    <source>
        <strain evidence="9 10">16A2E</strain>
    </source>
</reference>
<keyword evidence="3 5" id="KW-0378">Hydrolase</keyword>
<dbReference type="SUPFAM" id="SSF49478">
    <property type="entry name" value="Cna protein B-type domain"/>
    <property type="match status" value="1"/>
</dbReference>
<dbReference type="SUPFAM" id="SSF50998">
    <property type="entry name" value="Quinoprotein alcohol dehydrogenase-like"/>
    <property type="match status" value="2"/>
</dbReference>
<dbReference type="Proteomes" id="UP001444625">
    <property type="component" value="Unassembled WGS sequence"/>
</dbReference>
<dbReference type="EMBL" id="JBDIML010000006">
    <property type="protein sequence ID" value="MEN2768564.1"/>
    <property type="molecule type" value="Genomic_DNA"/>
</dbReference>
<dbReference type="PROSITE" id="PS00137">
    <property type="entry name" value="SUBTILASE_HIS"/>
    <property type="match status" value="1"/>
</dbReference>
<dbReference type="InterPro" id="IPR029062">
    <property type="entry name" value="Class_I_gatase-like"/>
</dbReference>
<dbReference type="InterPro" id="IPR011047">
    <property type="entry name" value="Quinoprotein_ADH-like_sf"/>
</dbReference>
<dbReference type="PROSITE" id="PS00136">
    <property type="entry name" value="SUBTILASE_ASP"/>
    <property type="match status" value="1"/>
</dbReference>
<comment type="caution">
    <text evidence="9">The sequence shown here is derived from an EMBL/GenBank/DDBJ whole genome shotgun (WGS) entry which is preliminary data.</text>
</comment>
<keyword evidence="4 5" id="KW-0720">Serine protease</keyword>
<dbReference type="Gene3D" id="2.130.10.10">
    <property type="entry name" value="YVTN repeat-like/Quinoprotein amine dehydrogenase"/>
    <property type="match status" value="1"/>
</dbReference>
<dbReference type="PANTHER" id="PTHR43806">
    <property type="entry name" value="PEPTIDASE S8"/>
    <property type="match status" value="1"/>
</dbReference>
<proteinExistence type="inferred from homology"/>
<evidence type="ECO:0000256" key="5">
    <source>
        <dbReference type="PROSITE-ProRule" id="PRU01240"/>
    </source>
</evidence>
<comment type="similarity">
    <text evidence="1 5 6">Belongs to the peptidase S8 family.</text>
</comment>
<feature type="active site" description="Charge relay system" evidence="5">
    <location>
        <position position="269"/>
    </location>
</feature>
<dbReference type="PROSITE" id="PS00138">
    <property type="entry name" value="SUBTILASE_SER"/>
    <property type="match status" value="1"/>
</dbReference>
<dbReference type="SUPFAM" id="SSF52317">
    <property type="entry name" value="Class I glutamine amidotransferase-like"/>
    <property type="match status" value="1"/>
</dbReference>
<evidence type="ECO:0000313" key="10">
    <source>
        <dbReference type="Proteomes" id="UP001444625"/>
    </source>
</evidence>
<dbReference type="PRINTS" id="PR00723">
    <property type="entry name" value="SUBTILISIN"/>
</dbReference>
<dbReference type="InterPro" id="IPR023828">
    <property type="entry name" value="Peptidase_S8_Ser-AS"/>
</dbReference>
<evidence type="ECO:0000256" key="1">
    <source>
        <dbReference type="ARBA" id="ARBA00011073"/>
    </source>
</evidence>
<dbReference type="PANTHER" id="PTHR43806:SF67">
    <property type="entry name" value="EGF-LIKE DOMAIN-CONTAINING PROTEIN"/>
    <property type="match status" value="1"/>
</dbReference>
<evidence type="ECO:0000256" key="3">
    <source>
        <dbReference type="ARBA" id="ARBA00022801"/>
    </source>
</evidence>
<feature type="domain" description="Peptidase S8/S53" evidence="7">
    <location>
        <begin position="260"/>
        <end position="531"/>
    </location>
</feature>
<dbReference type="Pfam" id="PF13620">
    <property type="entry name" value="CarboxypepD_reg"/>
    <property type="match status" value="8"/>
</dbReference>
<dbReference type="InterPro" id="IPR000209">
    <property type="entry name" value="Peptidase_S8/S53_dom"/>
</dbReference>
<dbReference type="InterPro" id="IPR015500">
    <property type="entry name" value="Peptidase_S8_subtilisin-rel"/>
</dbReference>
<feature type="active site" description="Charge relay system" evidence="5">
    <location>
        <position position="311"/>
    </location>
</feature>
<dbReference type="InterPro" id="IPR023827">
    <property type="entry name" value="Peptidase_S8_Asp-AS"/>
</dbReference>
<dbReference type="Gene3D" id="3.40.50.200">
    <property type="entry name" value="Peptidase S8/S53 domain"/>
    <property type="match status" value="1"/>
</dbReference>
<dbReference type="Pfam" id="PF13715">
    <property type="entry name" value="CarbopepD_reg_2"/>
    <property type="match status" value="1"/>
</dbReference>
<evidence type="ECO:0000256" key="4">
    <source>
        <dbReference type="ARBA" id="ARBA00022825"/>
    </source>
</evidence>
<dbReference type="InterPro" id="IPR008969">
    <property type="entry name" value="CarboxyPept-like_regulatory"/>
</dbReference>
<keyword evidence="2 5" id="KW-0645">Protease</keyword>
<dbReference type="Gene3D" id="2.40.10.480">
    <property type="match status" value="1"/>
</dbReference>
<dbReference type="PROSITE" id="PS51892">
    <property type="entry name" value="SUBTILASE"/>
    <property type="match status" value="1"/>
</dbReference>
<organism evidence="9 10">
    <name type="scientific">Ornithinibacillus xuwenensis</name>
    <dbReference type="NCBI Taxonomy" id="3144668"/>
    <lineage>
        <taxon>Bacteria</taxon>
        <taxon>Bacillati</taxon>
        <taxon>Bacillota</taxon>
        <taxon>Bacilli</taxon>
        <taxon>Bacillales</taxon>
        <taxon>Bacillaceae</taxon>
        <taxon>Ornithinibacillus</taxon>
    </lineage>
</organism>
<dbReference type="InterPro" id="IPR036852">
    <property type="entry name" value="Peptidase_S8/S53_dom_sf"/>
</dbReference>
<accession>A0ABU9XJV9</accession>
<dbReference type="SUPFAM" id="SSF49464">
    <property type="entry name" value="Carboxypeptidase regulatory domain-like"/>
    <property type="match status" value="6"/>
</dbReference>
<name>A0ABU9XJV9_9BACI</name>
<evidence type="ECO:0000313" key="9">
    <source>
        <dbReference type="EMBL" id="MEN2768564.1"/>
    </source>
</evidence>
<sequence>MRLYRKKHRRIWVIFAIVLMVISLFTPTASLAEGSQELDINTLEEDLQIEKKLEQSNSKSVDDYELEVSGEDGLPRLHDGLEIDKPSYAENEAKETAVEDKIVLDGKVEQKIYQSLEKEDKVNVIIHMKDTTASMETSNSIFSEAAKETNREERLMMVQNHLQSVAEKSQSEVLRQLDSFSQKGLAQEIKPLWIVNGIAASVTQEALDSLSKRDDVEKIVLEKVFEVPAVSVSETSPRLPEWGLEKVNATDVWGRYGIDGEGIVVGIMDSGVEASHEALAGNYRGRDGNHQYSWADFSGDGYEIPHDGNGHGTHVTGTAVGGGEGEPIGVAPGAEWIAAKIFNDNGFASESGIHEAFQWFMAPGGDPSMAPQVVNNSWGNSNTGDTTFQQDVQAWVAAGIFPLFAAGNDGPISNSIGAPASFPESFAIGATDSNDQIAYFSSRGPVYWGDNRIIKPDVSAPGQEIYSAWPGNGYHTISGTSMATPHVAGVIALILQADPELTDDELKALLKDTTRTEIHMGQLPNGLYGTGIVDAYQAVTTAAFAGEVHGTITDENGNPIGATIRVEEENLEVEVPDDGTFQFILREGTHTVTVESFGYGTEEFTITVEKDQIAEVTWQLPASNQYSIDGVVETADGNPVSFAYVRVQNTPIGYVRTNENGEFTIPGVPEGDYQLLITGKGIASQNKSISISSNLDISVTVSESNFQTEEEWKTGNNNHTRNPISNEDISVEHLEEAWNISVSGNVVFSSPVVNADTVIIVTESGYVQAFDLDTGDEKWTFRTGGSNRSTPTITEDYVYVAGGGDQMLYALDISSGVVHWSINTENFPVYESPIYEDGILYVTSSIDEMTKVRALDATNGRTLWSTTIGSSSYSGASLLGEQLFIGSVETGNLYALSKQDGAVNWTFEATGGGFASFPVVVEDTVYAFSTNFESSGTLWAINAETGEERWHAEGIGDTQAASPVVYEDTILVSSASAPVLKAFDRQTGELRWENKNVTTTVNNGVVSSNGVFFIIDSTFSLKAIDVLSGELLDQWALSGSSSSTPAITNGQVVVATQNGLQVYSAPGIFTGTIQDEEGNPVSGTVRIVGTEVKADADENGRFELSLLPGSYQVRVGNYGLEQVHEELVIQSGYQVDKNYQLAPVQEGQLGGTVVDSRSGEALAGVEVTVQDTPLKTTTDEDGNFRFESIFAGNYDVRFNASGYVDSQVAVTVQSGEQTDASTALNPIDVAVLNDYEATITNLLNVNGIPAEERDWEDLQGEVSNYQVLYLNGAYTSSGWKPERSDMDALLNEAREADVSIVFTDVWGPSYGSITDLVTHYQDPASLQSDYSDAAISLQLNEEHPIFEGFHSGDQIPIMNEGKGSWFNGFSGRNLATVSSSRLGEVGTGVAYKAVSQNSAHLLLANNATASWNLPTQNWLQAQHDLLVNSVQYLLEDASYGQLNGQIVDQSGNPLQARVEVLETGVYTAADESGQFELFHDEGTFELEVRLTGYETQVIEVSFENGQPVTEEIQLVSSTEGKLSGIVSDSISTNPISDVQVILKDTSGETVLETTTGSNGIYELEGLSAANYTLEFVHEDYILEKNEVEISGPPVEVNQELIPEPSLAILGDRSYGYNLKEIFGAYNIDTTDYQSIESLTEEISFYDVVFFNDESGVTSESLQALENAADEHGVSIIYGDAYFSGGGIYALNAARQDPVIRESVNVRTSAAQYVIRQENPMFGEYEVGETIDLLVPDASRVAMFDEYSGFVLADIKHAGSEEVHGGGVAFKPRTADSMELLLSAHSTEIAHDGEDYTDAGLQLFIDSVIWAAYEDFNVFRGSVLGENGEAIDATVNLEMDGVNLTAETTKDNPDFNIASIDGDALVTVSAHGYVTQTFNLSINDSLEPFSIQMPLKDDVGQLKGHITNKTQFDALEDVHVKIVGYPRESYTDELGYYQIDNLEPGTYEVEITKDDFLEEVLTVEIGPSEVKTYDTALRPSPTIGIIVDVQSSSYTSLEEYLGSKGYHTVSMFYDDVDMLPEVDLVFANSDYNNSLIPDEETFKRFVEALDETETSVIWTGQYGGKGSIRYLYEYLEDPKEEYRGSGDGKQTAYVVEEHPIFEGVPDTFEFQPDRGYYYGFDGYSGTILADYDKEGIEEDGYMIGFKGRTVNSVEVLLGGMTFGYGFHPGDESFDENREKIINNAILWAIDHEDSYAGEIRGQVMNNFDVPIQAEVTVVETGQTVPTDNEGKFVVALAEGTYTLAIEGYGHQEAEFEVQVINGEITEESFALQALSVGELSGVIRASSTGNLIPGAIIEILGTPLKAEADENGAFHIVVPEGSYEVRVTASGYQPQTNTVTVTTGQTSSLNLMLNESQAIAVIASSSNHGRLTPFLEENGYEVVEFDRDEQALVKENIEDFALVIFNDSGTSMSEADFQGLIDAADEEQVSMIFSNQMGYGSINHLRDYLEDPSVTDTDFLPNAIKYEVLEEHPIFRGYEVGDQITILQRPDSNQQYGVFDNYSGTTIADLVHDEEGRLGSGIAYDFRSSGHVHLLLSSLSVSLYGNPDDRWTEDTRNLYINAVDWAINASLGEITGTVQTEDGEPIAGATVRVENENISVQTNDQGRYSVGVSTGEHVVSISAIGYETAEETVVVENIGDVVNLNVNLQASDRMSIYGQVINPSTGEGVQDVTVTAKDESGLVEFSTITDEDGQYLLNELLAGTYQVTFEKEGYLPITETVDITTGENIEVNVSMSSYNIAVLGDYKGEISNLLNEEGVATEQVDWSIIDHVDLYETIIVNASEAEPADVDALIAASDEHHTSLVFLDTWGNTGSIALLEEALGYPVLNNQSYDEGEVFVDIGKSEHPIYEGFEEGRIQILAERSPYATFKDYPGTVLGNLTVDEEDKGASIAYSFRSNEHMHLLLSPFAVNNMVGPERGWTEDGKKLFIQAIKWARDGVGQLPEPPVWKKEYEEHRSGNSVVVGGFAEPGVTIRIYHGETLLHETTTNPGGVFLAKLSLPEGSYTLDAEAVNEDGIVRNEEPLELEISSKQPVR</sequence>
<dbReference type="InterPro" id="IPR002372">
    <property type="entry name" value="PQQ_rpt_dom"/>
</dbReference>
<evidence type="ECO:0000259" key="7">
    <source>
        <dbReference type="Pfam" id="PF00082"/>
    </source>
</evidence>
<dbReference type="InterPro" id="IPR018391">
    <property type="entry name" value="PQQ_b-propeller_rpt"/>
</dbReference>
<dbReference type="SMART" id="SM00564">
    <property type="entry name" value="PQQ"/>
    <property type="match status" value="7"/>
</dbReference>